<evidence type="ECO:0000313" key="1">
    <source>
        <dbReference type="EMBL" id="MTH57663.1"/>
    </source>
</evidence>
<protein>
    <recommendedName>
        <fullName evidence="3">Helix-turn-helix domain-containing protein</fullName>
    </recommendedName>
</protein>
<evidence type="ECO:0008006" key="3">
    <source>
        <dbReference type="Google" id="ProtNLM"/>
    </source>
</evidence>
<gene>
    <name evidence="1" type="ORF">GL300_00385</name>
</gene>
<dbReference type="InterPro" id="IPR010982">
    <property type="entry name" value="Lambda_DNA-bd_dom_sf"/>
</dbReference>
<dbReference type="OrthoDB" id="528805at2"/>
<dbReference type="CDD" id="cd00093">
    <property type="entry name" value="HTH_XRE"/>
    <property type="match status" value="1"/>
</dbReference>
<proteinExistence type="predicted"/>
<dbReference type="GO" id="GO:0003677">
    <property type="term" value="F:DNA binding"/>
    <property type="evidence" value="ECO:0007669"/>
    <property type="project" value="InterPro"/>
</dbReference>
<keyword evidence="2" id="KW-1185">Reference proteome</keyword>
<dbReference type="SUPFAM" id="SSF47413">
    <property type="entry name" value="lambda repressor-like DNA-binding domains"/>
    <property type="match status" value="1"/>
</dbReference>
<comment type="caution">
    <text evidence="1">The sequence shown here is derived from an EMBL/GenBank/DDBJ whole genome shotgun (WGS) entry which is preliminary data.</text>
</comment>
<dbReference type="InterPro" id="IPR001387">
    <property type="entry name" value="Cro/C1-type_HTH"/>
</dbReference>
<dbReference type="EMBL" id="WMIG01000001">
    <property type="protein sequence ID" value="MTH57663.1"/>
    <property type="molecule type" value="Genomic_DNA"/>
</dbReference>
<dbReference type="RefSeq" id="WP_155037608.1">
    <property type="nucleotide sequence ID" value="NZ_WMIG01000001.1"/>
</dbReference>
<evidence type="ECO:0000313" key="2">
    <source>
        <dbReference type="Proteomes" id="UP000449846"/>
    </source>
</evidence>
<organism evidence="1 2">
    <name type="scientific">Paracoccus litorisediminis</name>
    <dbReference type="NCBI Taxonomy" id="2006130"/>
    <lineage>
        <taxon>Bacteria</taxon>
        <taxon>Pseudomonadati</taxon>
        <taxon>Pseudomonadota</taxon>
        <taxon>Alphaproteobacteria</taxon>
        <taxon>Rhodobacterales</taxon>
        <taxon>Paracoccaceae</taxon>
        <taxon>Paracoccus</taxon>
    </lineage>
</organism>
<dbReference type="AlphaFoldDB" id="A0A844HE78"/>
<dbReference type="Proteomes" id="UP000449846">
    <property type="component" value="Unassembled WGS sequence"/>
</dbReference>
<name>A0A844HE78_9RHOB</name>
<reference evidence="1 2" key="1">
    <citation type="submission" date="2019-11" db="EMBL/GenBank/DDBJ databases">
        <authorList>
            <person name="Dong K."/>
        </authorList>
    </citation>
    <scope>NUCLEOTIDE SEQUENCE [LARGE SCALE GENOMIC DNA]</scope>
    <source>
        <strain evidence="1 2">NBRC 112902</strain>
    </source>
</reference>
<sequence>MELIDADWIKHRLTGKRGELTELARAVGVKPDVISKILKGERRVQPGEMALIVAFFRPPSKAAPDPLEQRLLDRIQELTDEERALLLGAADGLIAHRQVAKR</sequence>
<accession>A0A844HE78</accession>